<keyword evidence="2" id="KW-0645">Protease</keyword>
<accession>A0A9W9Z429</accession>
<dbReference type="GO" id="GO:0008270">
    <property type="term" value="F:zinc ion binding"/>
    <property type="evidence" value="ECO:0007669"/>
    <property type="project" value="InterPro"/>
</dbReference>
<feature type="binding site" evidence="9">
    <location>
        <position position="114"/>
    </location>
    <ligand>
        <name>Ca(2+)</name>
        <dbReference type="ChEBI" id="CHEBI:29108"/>
        <label>3</label>
    </ligand>
</feature>
<dbReference type="GO" id="GO:0031012">
    <property type="term" value="C:extracellular matrix"/>
    <property type="evidence" value="ECO:0007669"/>
    <property type="project" value="InterPro"/>
</dbReference>
<reference evidence="11" key="1">
    <citation type="submission" date="2023-01" db="EMBL/GenBank/DDBJ databases">
        <title>Genome assembly of the deep-sea coral Lophelia pertusa.</title>
        <authorList>
            <person name="Herrera S."/>
            <person name="Cordes E."/>
        </authorList>
    </citation>
    <scope>NUCLEOTIDE SEQUENCE</scope>
    <source>
        <strain evidence="11">USNM1676648</strain>
        <tissue evidence="11">Polyp</tissue>
    </source>
</reference>
<keyword evidence="12" id="KW-1185">Reference proteome</keyword>
<dbReference type="GO" id="GO:0006508">
    <property type="term" value="P:proteolysis"/>
    <property type="evidence" value="ECO:0007669"/>
    <property type="project" value="UniProtKB-KW"/>
</dbReference>
<proteinExistence type="inferred from homology"/>
<evidence type="ECO:0000256" key="6">
    <source>
        <dbReference type="ARBA" id="ARBA00022833"/>
    </source>
</evidence>
<dbReference type="PRINTS" id="PR00138">
    <property type="entry name" value="MATRIXIN"/>
</dbReference>
<comment type="cofactor">
    <cofactor evidence="9">
        <name>Zn(2+)</name>
        <dbReference type="ChEBI" id="CHEBI:29105"/>
    </cofactor>
    <text evidence="9">Binds 2 Zn(2+) ions per subunit.</text>
</comment>
<dbReference type="EMBL" id="MU826827">
    <property type="protein sequence ID" value="KAJ7374677.1"/>
    <property type="molecule type" value="Genomic_DNA"/>
</dbReference>
<dbReference type="InterPro" id="IPR033739">
    <property type="entry name" value="M10A_MMP"/>
</dbReference>
<evidence type="ECO:0000313" key="11">
    <source>
        <dbReference type="EMBL" id="KAJ7374677.1"/>
    </source>
</evidence>
<feature type="binding site" evidence="9">
    <location>
        <position position="114"/>
    </location>
    <ligand>
        <name>Ca(2+)</name>
        <dbReference type="ChEBI" id="CHEBI:29108"/>
        <label>1</label>
    </ligand>
</feature>
<name>A0A9W9Z429_9CNID</name>
<keyword evidence="7" id="KW-0482">Metalloprotease</keyword>
<comment type="caution">
    <text evidence="11">The sequence shown here is derived from an EMBL/GenBank/DDBJ whole genome shotgun (WGS) entry which is preliminary data.</text>
</comment>
<feature type="binding site" evidence="9">
    <location>
        <position position="92"/>
    </location>
    <ligand>
        <name>Ca(2+)</name>
        <dbReference type="ChEBI" id="CHEBI:29108"/>
        <label>3</label>
    </ligand>
</feature>
<evidence type="ECO:0000313" key="12">
    <source>
        <dbReference type="Proteomes" id="UP001163046"/>
    </source>
</evidence>
<dbReference type="Pfam" id="PF00413">
    <property type="entry name" value="Peptidase_M10"/>
    <property type="match status" value="1"/>
</dbReference>
<feature type="binding site" evidence="9">
    <location>
        <position position="132"/>
    </location>
    <ligand>
        <name>Zn(2+)</name>
        <dbReference type="ChEBI" id="CHEBI:29105"/>
        <label>2</label>
        <note>catalytic</note>
    </ligand>
</feature>
<dbReference type="GO" id="GO:0030198">
    <property type="term" value="P:extracellular matrix organization"/>
    <property type="evidence" value="ECO:0007669"/>
    <property type="project" value="TreeGrafter"/>
</dbReference>
<keyword evidence="9" id="KW-0106">Calcium</keyword>
<dbReference type="GO" id="GO:0030574">
    <property type="term" value="P:collagen catabolic process"/>
    <property type="evidence" value="ECO:0007669"/>
    <property type="project" value="TreeGrafter"/>
</dbReference>
<evidence type="ECO:0000259" key="10">
    <source>
        <dbReference type="SMART" id="SM00235"/>
    </source>
</evidence>
<keyword evidence="5 11" id="KW-0378">Hydrolase</keyword>
<dbReference type="SUPFAM" id="SSF55486">
    <property type="entry name" value="Metalloproteases ('zincins'), catalytic domain"/>
    <property type="match status" value="1"/>
</dbReference>
<evidence type="ECO:0000256" key="2">
    <source>
        <dbReference type="ARBA" id="ARBA00022670"/>
    </source>
</evidence>
<dbReference type="GO" id="GO:0004222">
    <property type="term" value="F:metalloendopeptidase activity"/>
    <property type="evidence" value="ECO:0007669"/>
    <property type="project" value="InterPro"/>
</dbReference>
<dbReference type="Proteomes" id="UP001163046">
    <property type="component" value="Unassembled WGS sequence"/>
</dbReference>
<keyword evidence="3 9" id="KW-0479">Metal-binding</keyword>
<feature type="binding site" evidence="9">
    <location>
        <position position="111"/>
    </location>
    <ligand>
        <name>Ca(2+)</name>
        <dbReference type="ChEBI" id="CHEBI:29108"/>
        <label>3</label>
    </ligand>
</feature>
<dbReference type="AlphaFoldDB" id="A0A9W9Z429"/>
<evidence type="ECO:0000256" key="7">
    <source>
        <dbReference type="ARBA" id="ARBA00023049"/>
    </source>
</evidence>
<evidence type="ECO:0000256" key="3">
    <source>
        <dbReference type="ARBA" id="ARBA00022723"/>
    </source>
</evidence>
<comment type="cofactor">
    <cofactor evidence="9">
        <name>Ca(2+)</name>
        <dbReference type="ChEBI" id="CHEBI:29108"/>
    </cofactor>
    <text evidence="9">Can bind about 5 Ca(2+) ions per subunit.</text>
</comment>
<feature type="binding site" evidence="9">
    <location>
        <position position="109"/>
    </location>
    <ligand>
        <name>Zn(2+)</name>
        <dbReference type="ChEBI" id="CHEBI:29105"/>
        <label>1</label>
    </ligand>
</feature>
<gene>
    <name evidence="11" type="primary">Mmp1_8</name>
    <name evidence="11" type="ORF">OS493_005019</name>
</gene>
<feature type="binding site" evidence="9">
    <location>
        <position position="99"/>
    </location>
    <ligand>
        <name>Zn(2+)</name>
        <dbReference type="ChEBI" id="CHEBI:29105"/>
        <label>1</label>
    </ligand>
</feature>
<evidence type="ECO:0000256" key="1">
    <source>
        <dbReference type="ARBA" id="ARBA00010370"/>
    </source>
</evidence>
<evidence type="ECO:0000256" key="5">
    <source>
        <dbReference type="ARBA" id="ARBA00022801"/>
    </source>
</evidence>
<dbReference type="EC" id="3.4.24.80" evidence="11"/>
<dbReference type="CDD" id="cd04278">
    <property type="entry name" value="ZnMc_MMP"/>
    <property type="match status" value="1"/>
</dbReference>
<dbReference type="InterPro" id="IPR006026">
    <property type="entry name" value="Peptidase_Metallo"/>
</dbReference>
<feature type="active site" evidence="8">
    <location>
        <position position="133"/>
    </location>
</feature>
<dbReference type="PANTHER" id="PTHR10201">
    <property type="entry name" value="MATRIX METALLOPROTEINASE"/>
    <property type="match status" value="1"/>
</dbReference>
<comment type="similarity">
    <text evidence="1">Belongs to the peptidase M10A family.</text>
</comment>
<dbReference type="InterPro" id="IPR001818">
    <property type="entry name" value="Pept_M10_metallopeptidase"/>
</dbReference>
<dbReference type="InterPro" id="IPR021190">
    <property type="entry name" value="Pept_M10A"/>
</dbReference>
<feature type="binding site" evidence="9">
    <location>
        <position position="150"/>
    </location>
    <ligand>
        <name>Zn(2+)</name>
        <dbReference type="ChEBI" id="CHEBI:29105"/>
        <label>2</label>
        <note>catalytic</note>
    </ligand>
</feature>
<keyword evidence="4" id="KW-0732">Signal</keyword>
<feature type="binding site" evidence="9">
    <location>
        <position position="33"/>
    </location>
    <ligand>
        <name>Ca(2+)</name>
        <dbReference type="ChEBI" id="CHEBI:29108"/>
        <label>1</label>
    </ligand>
</feature>
<protein>
    <submittedName>
        <fullName evidence="11">Peptidase M10A</fullName>
        <ecNumber evidence="11">3.4.24.80</ecNumber>
    </submittedName>
</protein>
<feature type="binding site" evidence="9">
    <location>
        <position position="94"/>
    </location>
    <ligand>
        <name>Ca(2+)</name>
        <dbReference type="ChEBI" id="CHEBI:29108"/>
        <label>3</label>
    </ligand>
</feature>
<sequence>MPDVDEEGRVKRYSTSSKWSKKQLTYYVEHGADLSRSTQDRVFAKALKFWADVSGLSFSKASSASNADLKISFGKRTHRGRSEGTCGDAFDGPSGVLAHAYYPSDGRAHFDEDEYFTDGTSRGTNLLWVAVHEFGHSLGIRHSNVRDAIMYPYYTGYVANMALTQDDIDAIQSLYGSNGNGGGCKLLSCIAILKRSMYDDFRFTNSPITILNPHWMIACDEGNDMF</sequence>
<feature type="binding site" evidence="9">
    <location>
        <position position="78"/>
    </location>
    <ligand>
        <name>Zn(2+)</name>
        <dbReference type="ChEBI" id="CHEBI:29105"/>
        <label>1</label>
    </ligand>
</feature>
<feature type="binding site" evidence="9">
    <location>
        <position position="136"/>
    </location>
    <ligand>
        <name>Zn(2+)</name>
        <dbReference type="ChEBI" id="CHEBI:29105"/>
        <label>2</label>
        <note>catalytic</note>
    </ligand>
</feature>
<feature type="binding site" evidence="9">
    <location>
        <position position="142"/>
    </location>
    <ligand>
        <name>Zn(2+)</name>
        <dbReference type="ChEBI" id="CHEBI:29105"/>
        <label>2</label>
        <note>catalytic</note>
    </ligand>
</feature>
<evidence type="ECO:0000256" key="8">
    <source>
        <dbReference type="PIRSR" id="PIRSR621190-1"/>
    </source>
</evidence>
<keyword evidence="6 9" id="KW-0862">Zinc</keyword>
<dbReference type="Gene3D" id="3.40.390.10">
    <property type="entry name" value="Collagenase (Catalytic Domain)"/>
    <property type="match status" value="1"/>
</dbReference>
<feature type="binding site" evidence="9">
    <location>
        <position position="68"/>
    </location>
    <ligand>
        <name>Ca(2+)</name>
        <dbReference type="ChEBI" id="CHEBI:29108"/>
        <label>2</label>
    </ligand>
</feature>
<feature type="binding site" evidence="9">
    <location>
        <position position="91"/>
    </location>
    <ligand>
        <name>Ca(2+)</name>
        <dbReference type="ChEBI" id="CHEBI:29108"/>
        <label>3</label>
    </ligand>
</feature>
<feature type="domain" description="Peptidase metallopeptidase" evidence="10">
    <location>
        <begin position="15"/>
        <end position="177"/>
    </location>
</feature>
<organism evidence="11 12">
    <name type="scientific">Desmophyllum pertusum</name>
    <dbReference type="NCBI Taxonomy" id="174260"/>
    <lineage>
        <taxon>Eukaryota</taxon>
        <taxon>Metazoa</taxon>
        <taxon>Cnidaria</taxon>
        <taxon>Anthozoa</taxon>
        <taxon>Hexacorallia</taxon>
        <taxon>Scleractinia</taxon>
        <taxon>Caryophylliina</taxon>
        <taxon>Caryophylliidae</taxon>
        <taxon>Desmophyllum</taxon>
    </lineage>
</organism>
<dbReference type="PANTHER" id="PTHR10201:SF291">
    <property type="entry name" value="MATRIX METALLOPROTEINASE 1, ISOFORM C-RELATED"/>
    <property type="match status" value="1"/>
</dbReference>
<evidence type="ECO:0000256" key="4">
    <source>
        <dbReference type="ARBA" id="ARBA00022729"/>
    </source>
</evidence>
<evidence type="ECO:0000256" key="9">
    <source>
        <dbReference type="PIRSR" id="PIRSR621190-2"/>
    </source>
</evidence>
<dbReference type="InterPro" id="IPR024079">
    <property type="entry name" value="MetalloPept_cat_dom_sf"/>
</dbReference>
<dbReference type="OrthoDB" id="406838at2759"/>
<dbReference type="SMART" id="SM00235">
    <property type="entry name" value="ZnMc"/>
    <property type="match status" value="1"/>
</dbReference>